<sequence>MIRKTATSVSAVALAVLGVAPAVAWAAPEPTGAALDTTCSEVGKLGTQQAFAMTAMAAQPLPVAGLVQQCSDSALSVEGGAELAHALGEAPSLSLDER</sequence>
<accession>A0AB33JVX8</accession>
<keyword evidence="1" id="KW-0732">Signal</keyword>
<organism evidence="2">
    <name type="scientific">Kitasatospora sp. CMC57</name>
    <dbReference type="NCBI Taxonomy" id="3231513"/>
    <lineage>
        <taxon>Bacteria</taxon>
        <taxon>Bacillati</taxon>
        <taxon>Actinomycetota</taxon>
        <taxon>Actinomycetes</taxon>
        <taxon>Kitasatosporales</taxon>
        <taxon>Streptomycetaceae</taxon>
        <taxon>Kitasatospora</taxon>
    </lineage>
</organism>
<proteinExistence type="predicted"/>
<protein>
    <recommendedName>
        <fullName evidence="3">Secreted protein</fullName>
    </recommendedName>
</protein>
<evidence type="ECO:0000256" key="1">
    <source>
        <dbReference type="SAM" id="SignalP"/>
    </source>
</evidence>
<reference evidence="2" key="1">
    <citation type="submission" date="2024-07" db="EMBL/GenBank/DDBJ databases">
        <title>Complete genome sequences of cellulolytic bacteria, Kitasatospora sp. CMC57 and Streptomyces sp. CMC78, isolated from Japanese agricultural soil.</title>
        <authorList>
            <person name="Hashimoto T."/>
            <person name="Ito M."/>
            <person name="Iwamoto M."/>
            <person name="Fukahori D."/>
            <person name="Shoda T."/>
            <person name="Sakoda M."/>
            <person name="Morohoshi T."/>
            <person name="Mitsuboshi M."/>
            <person name="Nishizawa T."/>
        </authorList>
    </citation>
    <scope>NUCLEOTIDE SEQUENCE</scope>
    <source>
        <strain evidence="2">CMC57</strain>
    </source>
</reference>
<dbReference type="AlphaFoldDB" id="A0AB33JVX8"/>
<feature type="signal peptide" evidence="1">
    <location>
        <begin position="1"/>
        <end position="26"/>
    </location>
</feature>
<evidence type="ECO:0000313" key="2">
    <source>
        <dbReference type="EMBL" id="BFP45464.1"/>
    </source>
</evidence>
<dbReference type="EMBL" id="AP035881">
    <property type="protein sequence ID" value="BFP45464.1"/>
    <property type="molecule type" value="Genomic_DNA"/>
</dbReference>
<name>A0AB33JVX8_9ACTN</name>
<gene>
    <name evidence="2" type="ORF">KCMC57_18320</name>
</gene>
<evidence type="ECO:0008006" key="3">
    <source>
        <dbReference type="Google" id="ProtNLM"/>
    </source>
</evidence>
<feature type="chain" id="PRO_5044318767" description="Secreted protein" evidence="1">
    <location>
        <begin position="27"/>
        <end position="98"/>
    </location>
</feature>
<dbReference type="RefSeq" id="WP_407987968.1">
    <property type="nucleotide sequence ID" value="NZ_AP035881.2"/>
</dbReference>